<evidence type="ECO:0000256" key="7">
    <source>
        <dbReference type="ARBA" id="ARBA00023136"/>
    </source>
</evidence>
<feature type="transmembrane region" description="Helical" evidence="8">
    <location>
        <begin position="52"/>
        <end position="72"/>
    </location>
</feature>
<dbReference type="InterPro" id="IPR039421">
    <property type="entry name" value="Type_1_exporter"/>
</dbReference>
<keyword evidence="4" id="KW-0547">Nucleotide-binding</keyword>
<accession>A0A1I2KY68</accession>
<feature type="domain" description="ABC transporter" evidence="9">
    <location>
        <begin position="327"/>
        <end position="560"/>
    </location>
</feature>
<dbReference type="PROSITE" id="PS50929">
    <property type="entry name" value="ABC_TM1F"/>
    <property type="match status" value="1"/>
</dbReference>
<dbReference type="RefSeq" id="WP_170847009.1">
    <property type="nucleotide sequence ID" value="NZ_FONW01000013.1"/>
</dbReference>
<evidence type="ECO:0000259" key="9">
    <source>
        <dbReference type="PROSITE" id="PS50893"/>
    </source>
</evidence>
<dbReference type="InterPro" id="IPR003439">
    <property type="entry name" value="ABC_transporter-like_ATP-bd"/>
</dbReference>
<dbReference type="GO" id="GO:0140359">
    <property type="term" value="F:ABC-type transporter activity"/>
    <property type="evidence" value="ECO:0007669"/>
    <property type="project" value="InterPro"/>
</dbReference>
<dbReference type="GO" id="GO:0005524">
    <property type="term" value="F:ATP binding"/>
    <property type="evidence" value="ECO:0007669"/>
    <property type="project" value="UniProtKB-KW"/>
</dbReference>
<dbReference type="PROSITE" id="PS50893">
    <property type="entry name" value="ABC_TRANSPORTER_2"/>
    <property type="match status" value="1"/>
</dbReference>
<keyword evidence="2" id="KW-0813">Transport</keyword>
<organism evidence="11 12">
    <name type="scientific">Sunxiuqinia elliptica</name>
    <dbReference type="NCBI Taxonomy" id="655355"/>
    <lineage>
        <taxon>Bacteria</taxon>
        <taxon>Pseudomonadati</taxon>
        <taxon>Bacteroidota</taxon>
        <taxon>Bacteroidia</taxon>
        <taxon>Marinilabiliales</taxon>
        <taxon>Prolixibacteraceae</taxon>
        <taxon>Sunxiuqinia</taxon>
    </lineage>
</organism>
<dbReference type="Proteomes" id="UP000198964">
    <property type="component" value="Unassembled WGS sequence"/>
</dbReference>
<dbReference type="EMBL" id="FONW01000013">
    <property type="protein sequence ID" value="SFF70097.1"/>
    <property type="molecule type" value="Genomic_DNA"/>
</dbReference>
<feature type="transmembrane region" description="Helical" evidence="8">
    <location>
        <begin position="233"/>
        <end position="254"/>
    </location>
</feature>
<reference evidence="11 12" key="1">
    <citation type="submission" date="2016-10" db="EMBL/GenBank/DDBJ databases">
        <authorList>
            <person name="de Groot N.N."/>
        </authorList>
    </citation>
    <scope>NUCLEOTIDE SEQUENCE [LARGE SCALE GENOMIC DNA]</scope>
    <source>
        <strain evidence="11 12">CGMCC 1.9156</strain>
    </source>
</reference>
<protein>
    <submittedName>
        <fullName evidence="11">ATP-binding cassette, subfamily B</fullName>
    </submittedName>
</protein>
<keyword evidence="7 8" id="KW-0472">Membrane</keyword>
<dbReference type="InterPro" id="IPR027417">
    <property type="entry name" value="P-loop_NTPase"/>
</dbReference>
<feature type="transmembrane region" description="Helical" evidence="8">
    <location>
        <begin position="12"/>
        <end position="37"/>
    </location>
</feature>
<evidence type="ECO:0000256" key="8">
    <source>
        <dbReference type="SAM" id="Phobius"/>
    </source>
</evidence>
<comment type="subcellular location">
    <subcellularLocation>
        <location evidence="1">Cell membrane</location>
        <topology evidence="1">Multi-pass membrane protein</topology>
    </subcellularLocation>
</comment>
<keyword evidence="5 11" id="KW-0067">ATP-binding</keyword>
<keyword evidence="6 8" id="KW-1133">Transmembrane helix</keyword>
<evidence type="ECO:0000256" key="1">
    <source>
        <dbReference type="ARBA" id="ARBA00004651"/>
    </source>
</evidence>
<keyword evidence="3 8" id="KW-0812">Transmembrane</keyword>
<dbReference type="SMART" id="SM00382">
    <property type="entry name" value="AAA"/>
    <property type="match status" value="1"/>
</dbReference>
<name>A0A1I2KY68_9BACT</name>
<dbReference type="Pfam" id="PF00664">
    <property type="entry name" value="ABC_membrane"/>
    <property type="match status" value="1"/>
</dbReference>
<feature type="transmembrane region" description="Helical" evidence="8">
    <location>
        <begin position="154"/>
        <end position="171"/>
    </location>
</feature>
<evidence type="ECO:0000256" key="2">
    <source>
        <dbReference type="ARBA" id="ARBA00022448"/>
    </source>
</evidence>
<dbReference type="PANTHER" id="PTHR24221:SF397">
    <property type="entry name" value="ABC TRANSPORTER, ATP-BINDING TRANSMEMBRANE PROTEIN"/>
    <property type="match status" value="1"/>
</dbReference>
<gene>
    <name evidence="11" type="ORF">SAMN05216283_11366</name>
</gene>
<dbReference type="Gene3D" id="3.40.50.300">
    <property type="entry name" value="P-loop containing nucleotide triphosphate hydrolases"/>
    <property type="match status" value="1"/>
</dbReference>
<dbReference type="AlphaFoldDB" id="A0A1I2KY68"/>
<evidence type="ECO:0000313" key="12">
    <source>
        <dbReference type="Proteomes" id="UP000198964"/>
    </source>
</evidence>
<dbReference type="InterPro" id="IPR036640">
    <property type="entry name" value="ABC1_TM_sf"/>
</dbReference>
<dbReference type="PANTHER" id="PTHR24221">
    <property type="entry name" value="ATP-BINDING CASSETTE SUB-FAMILY B"/>
    <property type="match status" value="1"/>
</dbReference>
<dbReference type="FunFam" id="3.40.50.300:FF:000287">
    <property type="entry name" value="Multidrug ABC transporter ATP-binding protein"/>
    <property type="match status" value="1"/>
</dbReference>
<evidence type="ECO:0000259" key="10">
    <source>
        <dbReference type="PROSITE" id="PS50929"/>
    </source>
</evidence>
<evidence type="ECO:0000256" key="4">
    <source>
        <dbReference type="ARBA" id="ARBA00022741"/>
    </source>
</evidence>
<dbReference type="GO" id="GO:0005886">
    <property type="term" value="C:plasma membrane"/>
    <property type="evidence" value="ECO:0007669"/>
    <property type="project" value="UniProtKB-SubCell"/>
</dbReference>
<feature type="domain" description="ABC transmembrane type-1" evidence="10">
    <location>
        <begin position="15"/>
        <end position="294"/>
    </location>
</feature>
<dbReference type="GO" id="GO:0016887">
    <property type="term" value="F:ATP hydrolysis activity"/>
    <property type="evidence" value="ECO:0007669"/>
    <property type="project" value="InterPro"/>
</dbReference>
<evidence type="ECO:0000313" key="11">
    <source>
        <dbReference type="EMBL" id="SFF70097.1"/>
    </source>
</evidence>
<dbReference type="CDD" id="cd07346">
    <property type="entry name" value="ABC_6TM_exporters"/>
    <property type="match status" value="1"/>
</dbReference>
<dbReference type="SUPFAM" id="SSF52540">
    <property type="entry name" value="P-loop containing nucleoside triphosphate hydrolases"/>
    <property type="match status" value="1"/>
</dbReference>
<feature type="transmembrane region" description="Helical" evidence="8">
    <location>
        <begin position="128"/>
        <end position="148"/>
    </location>
</feature>
<proteinExistence type="predicted"/>
<dbReference type="Pfam" id="PF00005">
    <property type="entry name" value="ABC_tran"/>
    <property type="match status" value="1"/>
</dbReference>
<dbReference type="SUPFAM" id="SSF90123">
    <property type="entry name" value="ABC transporter transmembrane region"/>
    <property type="match status" value="1"/>
</dbReference>
<sequence>MNLIAGKYHNRMVRVTLISIFEAILGAVPFVVLYFLLCNIIDHTFTLQKLQVYIGFIAGSAVFRMLFSYLSVTVSRADGTLMVKDLRLRLGEHIRKLPLGFFSSHDTGELSNKTLDHVNKVEQIITMLLPEFISTLVLSILVATGLFFIDYRMALATVITMPLALGLLVWAKKIMHVRGKALYESSSALANSIIEFVNGIKFIKSFNNSHQKMDDLVGKMDDFKKRSLKVEGILSPVMTLSGISIDFGLVMLILMGASFMAGGSLSGKTFIVFVIISSRFFENLKSLSINYVKIRYLLIAGQTIQSLFNEKQLTGNKTNVDLSKQDIVFDDVSFGYNKTRVLKSINVTIPHGSMTALVGPSGSGKSTMANLIARFYDVNNGSICIGNNKLEDVDPEKILQEISMVFQKVVLFKDTIYNNLRIGKQHASREEVIDAAKRANCHEFITKLPDGYDTMVDENGGNLSGGEQLRLSIARAMLKDAPIVLLDEATSSLDPENEFFIQEAISNLLGNRTVVVIAHRLKTIKNADKIIVLSNGEICEEGTHRSLLKKQGLYHKMWQTQESTVGWKITN</sequence>
<dbReference type="InterPro" id="IPR011527">
    <property type="entry name" value="ABC1_TM_dom"/>
</dbReference>
<dbReference type="InterPro" id="IPR003593">
    <property type="entry name" value="AAA+_ATPase"/>
</dbReference>
<dbReference type="GO" id="GO:0034040">
    <property type="term" value="F:ATPase-coupled lipid transmembrane transporter activity"/>
    <property type="evidence" value="ECO:0007669"/>
    <property type="project" value="TreeGrafter"/>
</dbReference>
<evidence type="ECO:0000256" key="5">
    <source>
        <dbReference type="ARBA" id="ARBA00022840"/>
    </source>
</evidence>
<dbReference type="Gene3D" id="1.20.1560.10">
    <property type="entry name" value="ABC transporter type 1, transmembrane domain"/>
    <property type="match status" value="1"/>
</dbReference>
<evidence type="ECO:0000256" key="6">
    <source>
        <dbReference type="ARBA" id="ARBA00022989"/>
    </source>
</evidence>
<keyword evidence="12" id="KW-1185">Reference proteome</keyword>
<dbReference type="STRING" id="655355.SAMN05216283_11366"/>
<evidence type="ECO:0000256" key="3">
    <source>
        <dbReference type="ARBA" id="ARBA00022692"/>
    </source>
</evidence>